<evidence type="ECO:0000256" key="8">
    <source>
        <dbReference type="ARBA" id="ARBA00023065"/>
    </source>
</evidence>
<dbReference type="Proteomes" id="UP000230750">
    <property type="component" value="Unassembled WGS sequence"/>
</dbReference>
<protein>
    <submittedName>
        <fullName evidence="14">Putative potassium channel subfamily T member 2-like</fullName>
    </submittedName>
</protein>
<keyword evidence="9" id="KW-0472">Membrane</keyword>
<keyword evidence="6" id="KW-0630">Potassium</keyword>
<dbReference type="AlphaFoldDB" id="A0A2G8KZD1"/>
<dbReference type="Pfam" id="PF22614">
    <property type="entry name" value="Slo-like_RCK"/>
    <property type="match status" value="2"/>
</dbReference>
<keyword evidence="4" id="KW-0812">Transmembrane</keyword>
<feature type="region of interest" description="Disordered" evidence="12">
    <location>
        <begin position="386"/>
        <end position="437"/>
    </location>
</feature>
<proteinExistence type="predicted"/>
<evidence type="ECO:0000256" key="5">
    <source>
        <dbReference type="ARBA" id="ARBA00022826"/>
    </source>
</evidence>
<dbReference type="InterPro" id="IPR003929">
    <property type="entry name" value="K_chnl_BK_asu"/>
</dbReference>
<keyword evidence="3" id="KW-0633">Potassium transport</keyword>
<dbReference type="EMBL" id="MRZV01000289">
    <property type="protein sequence ID" value="PIK53383.1"/>
    <property type="molecule type" value="Genomic_DNA"/>
</dbReference>
<evidence type="ECO:0000256" key="4">
    <source>
        <dbReference type="ARBA" id="ARBA00022692"/>
    </source>
</evidence>
<dbReference type="InterPro" id="IPR003148">
    <property type="entry name" value="RCK_N"/>
</dbReference>
<dbReference type="Pfam" id="PF07885">
    <property type="entry name" value="Ion_trans_2"/>
    <property type="match status" value="1"/>
</dbReference>
<evidence type="ECO:0000256" key="12">
    <source>
        <dbReference type="SAM" id="MobiDB-lite"/>
    </source>
</evidence>
<sequence length="881" mass="100313">MSFFVAIYFTIVTFSTVGYGDIQVYIWPSQFYILCMIASAIVVLPIQLEEIAYVMIERQKQGGTYSRHRAQNERHVVVCSTTLHYDQFIDFLYEFYAHPLLQDYFVVLLSPCELDLSLKTLLQVPLWAQRVIYIQGSALKDHDLNRCRMDDAEACFILTSRNSMDRGEADQQAILRAWAIKDFARQVPLFVQMLKPENKFHVQFAEYVVCEDEFKYALLANNCLCPGTSTFVTLLIHTSRGVEGRDTDTWHHMYGKCSGNEVYNITCGSSRFFGEYEGKSFTFASFHAHKKYGVALVGLQKAEPSARIMLNPGPRHILKATDTCFYMNITREENSAFISHSPKDEKQREKCLIGKANDHSPSDGYPSAFQTAIAGVGTIALELHHIGGSKSPTTSPHHVPNADKEEDKSHTPPLGRSAAEGLHIKMPSRSSEIGGMDNNHLMPPNMLLIGLHCCILSDQEPDFFFLLIRPSIMPVQEVMSSDPEDDQLKDEKPLHAQKQVAIEAEDVSIWDEEDPWTKGLPPITPYIGYSPSYCHLLSKPKNICCLELDQPCEHSSWRHAAEYNWPNNNIILAAEYASVAMVDFVVPLRTHWRPKHSLKPIVIIIEKRPDTCFLESMACFPMVYYMMGSIENLDHMLRAGILQSDTVVVVDKESSKLAEEEYMADANQIVAVQTLFKLFPHVSIITELTHPSNMRFMQFRAKDSYAHKMALKTKEEKEKGSQIAYMFRLPFAAGNVFSASMLDTLLYQSFVKNYMINFSRQLLGLDQAQDSGYLCELRITSEDIWIRTYGRLYQKLCSTTHEIPIGIYRTELPTDNKSECSVSMDFEENSSCGSPEEKKEIASIIRAKMKKLDLPEEEYGMQNLVPICWCQSIELMPICWC</sequence>
<evidence type="ECO:0000256" key="1">
    <source>
        <dbReference type="ARBA" id="ARBA00004141"/>
    </source>
</evidence>
<feature type="domain" description="RCK N-terminal" evidence="13">
    <location>
        <begin position="73"/>
        <end position="209"/>
    </location>
</feature>
<dbReference type="InterPro" id="IPR047871">
    <property type="entry name" value="K_chnl_Slo-like"/>
</dbReference>
<evidence type="ECO:0000256" key="11">
    <source>
        <dbReference type="ARBA" id="ARBA00034430"/>
    </source>
</evidence>
<keyword evidence="10 14" id="KW-0407">Ion channel</keyword>
<keyword evidence="2" id="KW-0813">Transport</keyword>
<dbReference type="Pfam" id="PF03493">
    <property type="entry name" value="BK_channel_a"/>
    <property type="match status" value="1"/>
</dbReference>
<dbReference type="FunFam" id="3.40.50.720:FF:000011">
    <property type="entry name" value="Potassium channel subfamily T member 1"/>
    <property type="match status" value="1"/>
</dbReference>
<evidence type="ECO:0000313" key="15">
    <source>
        <dbReference type="Proteomes" id="UP000230750"/>
    </source>
</evidence>
<comment type="caution">
    <text evidence="14">The sequence shown here is derived from an EMBL/GenBank/DDBJ whole genome shotgun (WGS) entry which is preliminary data.</text>
</comment>
<evidence type="ECO:0000256" key="3">
    <source>
        <dbReference type="ARBA" id="ARBA00022538"/>
    </source>
</evidence>
<dbReference type="GO" id="GO:0005886">
    <property type="term" value="C:plasma membrane"/>
    <property type="evidence" value="ECO:0007669"/>
    <property type="project" value="TreeGrafter"/>
</dbReference>
<feature type="compositionally biased region" description="Basic and acidic residues" evidence="12">
    <location>
        <begin position="400"/>
        <end position="410"/>
    </location>
</feature>
<evidence type="ECO:0000313" key="14">
    <source>
        <dbReference type="EMBL" id="PIK53383.1"/>
    </source>
</evidence>
<evidence type="ECO:0000256" key="7">
    <source>
        <dbReference type="ARBA" id="ARBA00022989"/>
    </source>
</evidence>
<dbReference type="PROSITE" id="PS51201">
    <property type="entry name" value="RCK_N"/>
    <property type="match status" value="1"/>
</dbReference>
<evidence type="ECO:0000256" key="10">
    <source>
        <dbReference type="ARBA" id="ARBA00023303"/>
    </source>
</evidence>
<evidence type="ECO:0000256" key="9">
    <source>
        <dbReference type="ARBA" id="ARBA00023136"/>
    </source>
</evidence>
<organism evidence="14 15">
    <name type="scientific">Stichopus japonicus</name>
    <name type="common">Sea cucumber</name>
    <dbReference type="NCBI Taxonomy" id="307972"/>
    <lineage>
        <taxon>Eukaryota</taxon>
        <taxon>Metazoa</taxon>
        <taxon>Echinodermata</taxon>
        <taxon>Eleutherozoa</taxon>
        <taxon>Echinozoa</taxon>
        <taxon>Holothuroidea</taxon>
        <taxon>Aspidochirotacea</taxon>
        <taxon>Aspidochirotida</taxon>
        <taxon>Stichopodidae</taxon>
        <taxon>Apostichopus</taxon>
    </lineage>
</organism>
<keyword evidence="7" id="KW-1133">Transmembrane helix</keyword>
<evidence type="ECO:0000256" key="2">
    <source>
        <dbReference type="ARBA" id="ARBA00022448"/>
    </source>
</evidence>
<dbReference type="GO" id="GO:0005228">
    <property type="term" value="F:intracellular sodium-activated potassium channel activity"/>
    <property type="evidence" value="ECO:0007669"/>
    <property type="project" value="TreeGrafter"/>
</dbReference>
<dbReference type="FunFam" id="3.40.50.720:FF:000034">
    <property type="entry name" value="Potassium channel subfamily T member 1"/>
    <property type="match status" value="1"/>
</dbReference>
<comment type="subcellular location">
    <subcellularLocation>
        <location evidence="1">Membrane</location>
        <topology evidence="1">Multi-pass membrane protein</topology>
    </subcellularLocation>
</comment>
<keyword evidence="8" id="KW-0406">Ion transport</keyword>
<dbReference type="GO" id="GO:0015271">
    <property type="term" value="F:outward rectifier potassium channel activity"/>
    <property type="evidence" value="ECO:0007669"/>
    <property type="project" value="TreeGrafter"/>
</dbReference>
<reference evidence="14 15" key="1">
    <citation type="journal article" date="2017" name="PLoS Biol.">
        <title>The sea cucumber genome provides insights into morphological evolution and visceral regeneration.</title>
        <authorList>
            <person name="Zhang X."/>
            <person name="Sun L."/>
            <person name="Yuan J."/>
            <person name="Sun Y."/>
            <person name="Gao Y."/>
            <person name="Zhang L."/>
            <person name="Li S."/>
            <person name="Dai H."/>
            <person name="Hamel J.F."/>
            <person name="Liu C."/>
            <person name="Yu Y."/>
            <person name="Liu S."/>
            <person name="Lin W."/>
            <person name="Guo K."/>
            <person name="Jin S."/>
            <person name="Xu P."/>
            <person name="Storey K.B."/>
            <person name="Huan P."/>
            <person name="Zhang T."/>
            <person name="Zhou Y."/>
            <person name="Zhang J."/>
            <person name="Lin C."/>
            <person name="Li X."/>
            <person name="Xing L."/>
            <person name="Huo D."/>
            <person name="Sun M."/>
            <person name="Wang L."/>
            <person name="Mercier A."/>
            <person name="Li F."/>
            <person name="Yang H."/>
            <person name="Xiang J."/>
        </authorList>
    </citation>
    <scope>NUCLEOTIDE SEQUENCE [LARGE SCALE GENOMIC DNA]</scope>
    <source>
        <strain evidence="14">Shaxun</strain>
        <tissue evidence="14">Muscle</tissue>
    </source>
</reference>
<evidence type="ECO:0000256" key="6">
    <source>
        <dbReference type="ARBA" id="ARBA00022958"/>
    </source>
</evidence>
<dbReference type="Gene3D" id="3.40.50.720">
    <property type="entry name" value="NAD(P)-binding Rossmann-like Domain"/>
    <property type="match status" value="2"/>
</dbReference>
<dbReference type="OrthoDB" id="257992at2759"/>
<evidence type="ECO:0000259" key="13">
    <source>
        <dbReference type="PROSITE" id="PS51201"/>
    </source>
</evidence>
<dbReference type="SUPFAM" id="SSF81324">
    <property type="entry name" value="Voltage-gated potassium channels"/>
    <property type="match status" value="1"/>
</dbReference>
<dbReference type="PANTHER" id="PTHR10027">
    <property type="entry name" value="CALCIUM-ACTIVATED POTASSIUM CHANNEL ALPHA CHAIN"/>
    <property type="match status" value="1"/>
</dbReference>
<dbReference type="PANTHER" id="PTHR10027:SF10">
    <property type="entry name" value="SLOWPOKE 2, ISOFORM D"/>
    <property type="match status" value="1"/>
</dbReference>
<dbReference type="STRING" id="307972.A0A2G8KZD1"/>
<keyword evidence="5" id="KW-0631">Potassium channel</keyword>
<accession>A0A2G8KZD1</accession>
<dbReference type="Gene3D" id="1.10.287.70">
    <property type="match status" value="1"/>
</dbReference>
<dbReference type="InterPro" id="IPR013099">
    <property type="entry name" value="K_chnl_dom"/>
</dbReference>
<comment type="catalytic activity">
    <reaction evidence="11">
        <text>K(+)(in) = K(+)(out)</text>
        <dbReference type="Rhea" id="RHEA:29463"/>
        <dbReference type="ChEBI" id="CHEBI:29103"/>
    </reaction>
</comment>
<keyword evidence="15" id="KW-1185">Reference proteome</keyword>
<gene>
    <name evidence="14" type="ORF">BSL78_09706</name>
</gene>
<name>A0A2G8KZD1_STIJA</name>